<dbReference type="CDD" id="cd08783">
    <property type="entry name" value="Death_MALT1"/>
    <property type="match status" value="1"/>
</dbReference>
<keyword evidence="2" id="KW-0812">Transmembrane</keyword>
<dbReference type="InterPro" id="IPR003599">
    <property type="entry name" value="Ig_sub"/>
</dbReference>
<dbReference type="Pfam" id="PF18703">
    <property type="entry name" value="MALT1_Ig"/>
    <property type="match status" value="1"/>
</dbReference>
<dbReference type="EMBL" id="JAHKSW010000022">
    <property type="protein sequence ID" value="KAG7318402.1"/>
    <property type="molecule type" value="Genomic_DNA"/>
</dbReference>
<dbReference type="InterPro" id="IPR007110">
    <property type="entry name" value="Ig-like_dom"/>
</dbReference>
<feature type="domain" description="Caspase family p20" evidence="3">
    <location>
        <begin position="307"/>
        <end position="385"/>
    </location>
</feature>
<proteinExistence type="predicted"/>
<feature type="compositionally biased region" description="Basic and acidic residues" evidence="1">
    <location>
        <begin position="1102"/>
        <end position="1111"/>
    </location>
</feature>
<dbReference type="InterPro" id="IPR052039">
    <property type="entry name" value="Caspase-related_regulators"/>
</dbReference>
<dbReference type="SMART" id="SM00409">
    <property type="entry name" value="IG"/>
    <property type="match status" value="4"/>
</dbReference>
<dbReference type="SUPFAM" id="SSF47986">
    <property type="entry name" value="DEATH domain"/>
    <property type="match status" value="1"/>
</dbReference>
<dbReference type="InterPro" id="IPR029030">
    <property type="entry name" value="Caspase-like_dom_sf"/>
</dbReference>
<dbReference type="OrthoDB" id="412369at2759"/>
<dbReference type="InterPro" id="IPR036179">
    <property type="entry name" value="Ig-like_dom_sf"/>
</dbReference>
<keyword evidence="6" id="KW-1185">Reference proteome</keyword>
<comment type="caution">
    <text evidence="5">The sequence shown here is derived from an EMBL/GenBank/DDBJ whole genome shotgun (WGS) entry which is preliminary data.</text>
</comment>
<dbReference type="Gene3D" id="2.60.40.3360">
    <property type="match status" value="1"/>
</dbReference>
<dbReference type="InterPro" id="IPR037940">
    <property type="entry name" value="MALT1_Death"/>
</dbReference>
<protein>
    <recommendedName>
        <fullName evidence="7">Mucosa-associated lymphoid tissue lymphoma translocation protein 1</fullName>
    </recommendedName>
</protein>
<feature type="domain" description="Ig-like" evidence="4">
    <location>
        <begin position="834"/>
        <end position="938"/>
    </location>
</feature>
<reference evidence="5 6" key="1">
    <citation type="submission" date="2021-06" db="EMBL/GenBank/DDBJ databases">
        <title>Chromosome-level genome assembly of the red-tail catfish (Hemibagrus wyckioides).</title>
        <authorList>
            <person name="Shao F."/>
        </authorList>
    </citation>
    <scope>NUCLEOTIDE SEQUENCE [LARGE SCALE GENOMIC DNA]</scope>
    <source>
        <strain evidence="5">EC202008001</strain>
        <tissue evidence="5">Blood</tissue>
    </source>
</reference>
<evidence type="ECO:0000313" key="6">
    <source>
        <dbReference type="Proteomes" id="UP000824219"/>
    </source>
</evidence>
<accession>A0A9D3NA21</accession>
<dbReference type="CDD" id="cd00096">
    <property type="entry name" value="Ig"/>
    <property type="match status" value="1"/>
</dbReference>
<dbReference type="SUPFAM" id="SSF48726">
    <property type="entry name" value="Immunoglobulin"/>
    <property type="match status" value="4"/>
</dbReference>
<dbReference type="Pfam" id="PF13927">
    <property type="entry name" value="Ig_3"/>
    <property type="match status" value="3"/>
</dbReference>
<dbReference type="PANTHER" id="PTHR22576:SF40">
    <property type="entry name" value="MUCOSA-ASSOCIATED LYMPHOID TISSUE LYMPHOMA TRANSLOCATION PROTEIN 1"/>
    <property type="match status" value="1"/>
</dbReference>
<name>A0A9D3NA21_9TELE</name>
<keyword evidence="2" id="KW-1133">Transmembrane helix</keyword>
<dbReference type="GO" id="GO:0004197">
    <property type="term" value="F:cysteine-type endopeptidase activity"/>
    <property type="evidence" value="ECO:0007669"/>
    <property type="project" value="InterPro"/>
</dbReference>
<evidence type="ECO:0000256" key="1">
    <source>
        <dbReference type="SAM" id="MobiDB-lite"/>
    </source>
</evidence>
<evidence type="ECO:0008006" key="7">
    <source>
        <dbReference type="Google" id="ProtNLM"/>
    </source>
</evidence>
<organism evidence="5 6">
    <name type="scientific">Hemibagrus wyckioides</name>
    <dbReference type="NCBI Taxonomy" id="337641"/>
    <lineage>
        <taxon>Eukaryota</taxon>
        <taxon>Metazoa</taxon>
        <taxon>Chordata</taxon>
        <taxon>Craniata</taxon>
        <taxon>Vertebrata</taxon>
        <taxon>Euteleostomi</taxon>
        <taxon>Actinopterygii</taxon>
        <taxon>Neopterygii</taxon>
        <taxon>Teleostei</taxon>
        <taxon>Ostariophysi</taxon>
        <taxon>Siluriformes</taxon>
        <taxon>Bagridae</taxon>
        <taxon>Hemibagrus</taxon>
    </lineage>
</organism>
<dbReference type="Gene3D" id="1.10.533.10">
    <property type="entry name" value="Death Domain, Fas"/>
    <property type="match status" value="1"/>
</dbReference>
<evidence type="ECO:0000259" key="4">
    <source>
        <dbReference type="PROSITE" id="PS50835"/>
    </source>
</evidence>
<dbReference type="InterPro" id="IPR013783">
    <property type="entry name" value="Ig-like_fold"/>
</dbReference>
<dbReference type="PANTHER" id="PTHR22576">
    <property type="entry name" value="MUCOSA ASSOCIATED LYMPHOID TISSUE LYMPHOMA TRANSLOCATION PROTEIN 1/PARACASPASE"/>
    <property type="match status" value="1"/>
</dbReference>
<evidence type="ECO:0000259" key="3">
    <source>
        <dbReference type="PROSITE" id="PS50208"/>
    </source>
</evidence>
<dbReference type="Gene3D" id="3.40.50.1460">
    <property type="match status" value="1"/>
</dbReference>
<evidence type="ECO:0000256" key="2">
    <source>
        <dbReference type="SAM" id="Phobius"/>
    </source>
</evidence>
<feature type="domain" description="Ig-like" evidence="4">
    <location>
        <begin position="195"/>
        <end position="282"/>
    </location>
</feature>
<feature type="region of interest" description="Disordered" evidence="1">
    <location>
        <begin position="1075"/>
        <end position="1111"/>
    </location>
</feature>
<dbReference type="InterPro" id="IPR033540">
    <property type="entry name" value="MALT1_IG-like_dom_sf"/>
</dbReference>
<dbReference type="PROSITE" id="PS50208">
    <property type="entry name" value="CASPASE_P20"/>
    <property type="match status" value="1"/>
</dbReference>
<dbReference type="InterPro" id="IPR011029">
    <property type="entry name" value="DEATH-like_dom_sf"/>
</dbReference>
<feature type="domain" description="Ig-like" evidence="4">
    <location>
        <begin position="944"/>
        <end position="1025"/>
    </location>
</feature>
<sequence>MSQDSYDGSMNINFLKESVLKRLGEVLDKANSKGWRKLGETVNNDRRFKVSLGNLQMCSLKVLEAEGSPSRCLLRLMGDQGCTVGDLMEFLKMMGHSEALQCLKSGIQILIQPQSVAVIVGHSVRLSCYAAATSNSFIQYQWFKAKEEIPGGSSSDLVLSSVQLTDASFYICRVNCGDFFEFSQWVQVDVLDVRPTYGLMSIPSEGRLRVVIQPKPQSLLVGDALYLECGAVGKPLPCYQWYRNGAPLKKATKRKLSISYLMLEHQGRYRCEISCHSERTWSNEVDILVDDFIAIGQFNSLEKPYATDKVALLIGNMTYQNHPQLKAPMVDVYDLTNLLRQLNFKVVSLLDLTESEMRNAVDEFLSLLHKGVYGLLYYAGHGYENFGNSFMVPVDAPNPYRSANCLCVQSILKLMQEKETGLNVFLLDMCRKRNFHDKDMPNVTLKVTANIVFGYATCQDAEAFELSSSGFTNGVFIKFLKERLLEDEKITVLLDRVAEDMGQFDPTKGKQALEIRSSLSERRSLTDPILPGECSDLVQAHSLLWSKAHELPESMTLDFECGVQLKMGFAAEFSNVLVIYTNIVKKPEEMSSCQAHLINLSDLDPKMMNKETPEETGSYLLSGSLPQHCLYTRLRSLQKLKENLVFTICLQAEFTSLDEQVQWKKEVDIGKPLIAKLDLHRPTRRNSCQQTCLMPHSPSTSPSLSPGAEQLVLQGILCHHPQSSSPFLHVCEPLHRTAGAYGDSQQDDYAYHYDNNLPYMRLPSVPIETTEDIEDMQNRGAVVSQACIGQGSTEMFPFGQTQKSFKESCNVNAMHLFLVLLYWQGVNTKTTFSPVTDDAITSRRTIVHKGQSHVIVQEVEILKPQSVELLCNLTDIPSKPSNITGFWRKDADKIENSQQTIYRHDEQYILKKIFNIQASDLGNYSCIFSYLGKEKQATFVLKVPAIKDKRDRPIVSYVGDTVVLECGIKRTPNTWEWYKTNGSEKGLINATSDPTHYKIILAKNITKLTLMNLTEEDSGKYMCSAVFDIKPSDSQLILKVLSFSEPLKPFVAIAVEVAILVTLILLYERQSQKKKGPVGTTENGLYEHTLTQEENTMEDGETTTRQRKVEH</sequence>
<dbReference type="PROSITE" id="PS50835">
    <property type="entry name" value="IG_LIKE"/>
    <property type="match status" value="4"/>
</dbReference>
<feature type="domain" description="Ig-like" evidence="4">
    <location>
        <begin position="107"/>
        <end position="175"/>
    </location>
</feature>
<dbReference type="GO" id="GO:0006508">
    <property type="term" value="P:proteolysis"/>
    <property type="evidence" value="ECO:0007669"/>
    <property type="project" value="InterPro"/>
</dbReference>
<dbReference type="Pfam" id="PF00656">
    <property type="entry name" value="Peptidase_C14"/>
    <property type="match status" value="1"/>
</dbReference>
<gene>
    <name evidence="5" type="ORF">KOW79_018157</name>
</gene>
<dbReference type="InterPro" id="IPR003598">
    <property type="entry name" value="Ig_sub2"/>
</dbReference>
<dbReference type="Gene3D" id="2.60.40.10">
    <property type="entry name" value="Immunoglobulins"/>
    <property type="match status" value="4"/>
</dbReference>
<dbReference type="FunFam" id="3.40.50.1460:FF:000004">
    <property type="entry name" value="Mucosa-associated lymphoid tissue lymphoma translocation protein 1"/>
    <property type="match status" value="1"/>
</dbReference>
<dbReference type="SMART" id="SM00408">
    <property type="entry name" value="IGc2"/>
    <property type="match status" value="3"/>
</dbReference>
<dbReference type="AlphaFoldDB" id="A0A9D3NA21"/>
<dbReference type="InterPro" id="IPR011600">
    <property type="entry name" value="Pept_C14_caspase"/>
</dbReference>
<keyword evidence="2" id="KW-0472">Membrane</keyword>
<dbReference type="SUPFAM" id="SSF52129">
    <property type="entry name" value="Caspase-like"/>
    <property type="match status" value="1"/>
</dbReference>
<dbReference type="InterPro" id="IPR041077">
    <property type="entry name" value="MALT1_Ig"/>
</dbReference>
<dbReference type="InterPro" id="IPR001309">
    <property type="entry name" value="Pept_C14_p20"/>
</dbReference>
<feature type="transmembrane region" description="Helical" evidence="2">
    <location>
        <begin position="1049"/>
        <end position="1067"/>
    </location>
</feature>
<evidence type="ECO:0000313" key="5">
    <source>
        <dbReference type="EMBL" id="KAG7318402.1"/>
    </source>
</evidence>
<dbReference type="Proteomes" id="UP000824219">
    <property type="component" value="Linkage Group LG22"/>
</dbReference>